<dbReference type="PROSITE" id="PS51257">
    <property type="entry name" value="PROKAR_LIPOPROTEIN"/>
    <property type="match status" value="1"/>
</dbReference>
<feature type="compositionally biased region" description="Low complexity" evidence="1">
    <location>
        <begin position="24"/>
        <end position="42"/>
    </location>
</feature>
<keyword evidence="3" id="KW-0482">Metalloprotease</keyword>
<feature type="region of interest" description="Disordered" evidence="1">
    <location>
        <begin position="18"/>
        <end position="42"/>
    </location>
</feature>
<feature type="chain" id="PRO_5015771463" evidence="2">
    <location>
        <begin position="20"/>
        <end position="263"/>
    </location>
</feature>
<sequence length="263" mass="28253">MKNLLLLSFFIIFSTSCSKDDDSSSATNSNSNSSTNSTSTSNNLSVGASANGLLSADKFTSMVVEIVYVEGFQPTTTAVNNFVTFLNNRTFKPNGITVQQRSIPSPNLSTYTIQQIIDIENANRTAFSTENQIAVWAYFSDGASSGNSGNSVVLGTAYKNTSFVIFEETIHGLSDSAFEPERSDIESTVIQHEFGHIFGLTDLGSPLQSQHEDQAHPKHCDVDTCLMFWQAETGSGIMGMVSGGNIPQLDAQCIADLQANGGK</sequence>
<dbReference type="GO" id="GO:0006508">
    <property type="term" value="P:proteolysis"/>
    <property type="evidence" value="ECO:0007669"/>
    <property type="project" value="UniProtKB-KW"/>
</dbReference>
<comment type="caution">
    <text evidence="3">The sequence shown here is derived from an EMBL/GenBank/DDBJ whole genome shotgun (WGS) entry which is preliminary data.</text>
</comment>
<keyword evidence="3" id="KW-0378">Hydrolase</keyword>
<dbReference type="RefSeq" id="WP_106461892.1">
    <property type="nucleotide sequence ID" value="NZ_PXOQ01000006.1"/>
</dbReference>
<keyword evidence="3" id="KW-0645">Protease</keyword>
<proteinExistence type="predicted"/>
<evidence type="ECO:0000256" key="2">
    <source>
        <dbReference type="SAM" id="SignalP"/>
    </source>
</evidence>
<dbReference type="AlphaFoldDB" id="A0A2T1NFT4"/>
<gene>
    <name evidence="3" type="ORF">C7H52_00340</name>
</gene>
<dbReference type="Proteomes" id="UP000238426">
    <property type="component" value="Unassembled WGS sequence"/>
</dbReference>
<dbReference type="EMBL" id="PXOQ01000006">
    <property type="protein sequence ID" value="PSG91596.1"/>
    <property type="molecule type" value="Genomic_DNA"/>
</dbReference>
<dbReference type="OrthoDB" id="1121673at2"/>
<keyword evidence="4" id="KW-1185">Reference proteome</keyword>
<evidence type="ECO:0000313" key="3">
    <source>
        <dbReference type="EMBL" id="PSG91596.1"/>
    </source>
</evidence>
<protein>
    <submittedName>
        <fullName evidence="3">Membrane metalloprotease</fullName>
    </submittedName>
</protein>
<organism evidence="3 4">
    <name type="scientific">Aurantibacter aestuarii</name>
    <dbReference type="NCBI Taxonomy" id="1266046"/>
    <lineage>
        <taxon>Bacteria</taxon>
        <taxon>Pseudomonadati</taxon>
        <taxon>Bacteroidota</taxon>
        <taxon>Flavobacteriia</taxon>
        <taxon>Flavobacteriales</taxon>
        <taxon>Flavobacteriaceae</taxon>
        <taxon>Aurantibacter</taxon>
    </lineage>
</organism>
<reference evidence="3 4" key="1">
    <citation type="submission" date="2018-03" db="EMBL/GenBank/DDBJ databases">
        <title>Mesoflavibacter sp. HG37 and Mesoflavibacter sp. HG96 sp.nov., two marine bacteria isolated from seawater of Western Pacific Ocean.</title>
        <authorList>
            <person name="Cheng H."/>
            <person name="Wu Y.-H."/>
            <person name="Guo L.-L."/>
            <person name="Xu X.-W."/>
        </authorList>
    </citation>
    <scope>NUCLEOTIDE SEQUENCE [LARGE SCALE GENOMIC DNA]</scope>
    <source>
        <strain evidence="3 4">KCTC 32269</strain>
    </source>
</reference>
<name>A0A2T1NFT4_9FLAO</name>
<dbReference type="SUPFAM" id="SSF55486">
    <property type="entry name" value="Metalloproteases ('zincins'), catalytic domain"/>
    <property type="match status" value="1"/>
</dbReference>
<feature type="signal peptide" evidence="2">
    <location>
        <begin position="1"/>
        <end position="19"/>
    </location>
</feature>
<keyword evidence="2" id="KW-0732">Signal</keyword>
<evidence type="ECO:0000256" key="1">
    <source>
        <dbReference type="SAM" id="MobiDB-lite"/>
    </source>
</evidence>
<accession>A0A2T1NFT4</accession>
<evidence type="ECO:0000313" key="4">
    <source>
        <dbReference type="Proteomes" id="UP000238426"/>
    </source>
</evidence>
<dbReference type="GO" id="GO:0008237">
    <property type="term" value="F:metallopeptidase activity"/>
    <property type="evidence" value="ECO:0007669"/>
    <property type="project" value="UniProtKB-KW"/>
</dbReference>